<dbReference type="GO" id="GO:0005634">
    <property type="term" value="C:nucleus"/>
    <property type="evidence" value="ECO:0007669"/>
    <property type="project" value="UniProtKB-SubCell"/>
</dbReference>
<evidence type="ECO:0000256" key="2">
    <source>
        <dbReference type="ARBA" id="ARBA00009937"/>
    </source>
</evidence>
<dbReference type="Pfam" id="PF15699">
    <property type="entry name" value="NPR1_interact"/>
    <property type="match status" value="1"/>
</dbReference>
<comment type="subcellular location">
    <subcellularLocation>
        <location evidence="1">Nucleus</location>
    </subcellularLocation>
</comment>
<proteinExistence type="inferred from homology"/>
<evidence type="ECO:0000256" key="3">
    <source>
        <dbReference type="ARBA" id="ARBA00023242"/>
    </source>
</evidence>
<evidence type="ECO:0000256" key="1">
    <source>
        <dbReference type="ARBA" id="ARBA00004123"/>
    </source>
</evidence>
<dbReference type="EMBL" id="BMAC01000320">
    <property type="protein sequence ID" value="GFP93600.1"/>
    <property type="molecule type" value="Genomic_DNA"/>
</dbReference>
<evidence type="ECO:0000256" key="5">
    <source>
        <dbReference type="SAM" id="MobiDB-lite"/>
    </source>
</evidence>
<sequence length="112" mass="13098">MESKNCRDKSVFSKHIEKIDEEEEMEMEKFYAMVRTMKNQLHQLQENNKRKKAAVGPGGWAPVFQWEDFTTEIEFKKHVPTFPNPINISNDRKQEGKRKVGSTSGLNLELNL</sequence>
<evidence type="ECO:0000313" key="6">
    <source>
        <dbReference type="EMBL" id="GFP93600.1"/>
    </source>
</evidence>
<keyword evidence="4" id="KW-0175">Coiled coil</keyword>
<feature type="region of interest" description="Disordered" evidence="5">
    <location>
        <begin position="86"/>
        <end position="112"/>
    </location>
</feature>
<dbReference type="GO" id="GO:0010112">
    <property type="term" value="P:regulation of systemic acquired resistance"/>
    <property type="evidence" value="ECO:0007669"/>
    <property type="project" value="InterPro"/>
</dbReference>
<comment type="caution">
    <text evidence="6">The sequence shown here is derived from an EMBL/GenBank/DDBJ whole genome shotgun (WGS) entry which is preliminary data.</text>
</comment>
<protein>
    <submittedName>
        <fullName evidence="6">Uncharacterized protein</fullName>
    </submittedName>
</protein>
<dbReference type="PANTHER" id="PTHR33669:SF1">
    <property type="entry name" value="PROTEIN NIM1-INTERACTING 1"/>
    <property type="match status" value="1"/>
</dbReference>
<dbReference type="AlphaFoldDB" id="A0A830C1T0"/>
<evidence type="ECO:0000256" key="4">
    <source>
        <dbReference type="SAM" id="Coils"/>
    </source>
</evidence>
<reference evidence="6" key="1">
    <citation type="submission" date="2020-07" db="EMBL/GenBank/DDBJ databases">
        <title>Ethylene signaling mediates host invasion by parasitic plants.</title>
        <authorList>
            <person name="Yoshida S."/>
        </authorList>
    </citation>
    <scope>NUCLEOTIDE SEQUENCE</scope>
    <source>
        <strain evidence="6">Okayama</strain>
    </source>
</reference>
<comment type="similarity">
    <text evidence="2">Belongs to the NPR1-interactor family.</text>
</comment>
<dbReference type="InterPro" id="IPR031425">
    <property type="entry name" value="NPR1/NH1-interacting"/>
</dbReference>
<dbReference type="Proteomes" id="UP000653305">
    <property type="component" value="Unassembled WGS sequence"/>
</dbReference>
<keyword evidence="3" id="KW-0539">Nucleus</keyword>
<accession>A0A830C1T0</accession>
<feature type="coiled-coil region" evidence="4">
    <location>
        <begin position="27"/>
        <end position="54"/>
    </location>
</feature>
<evidence type="ECO:0000313" key="7">
    <source>
        <dbReference type="Proteomes" id="UP000653305"/>
    </source>
</evidence>
<dbReference type="PANTHER" id="PTHR33669">
    <property type="entry name" value="PROTEIN NEGATIVE REGULATOR OF RESISTANCE"/>
    <property type="match status" value="1"/>
</dbReference>
<gene>
    <name evidence="6" type="ORF">PHJA_001504400</name>
</gene>
<dbReference type="OrthoDB" id="1110691at2759"/>
<organism evidence="6 7">
    <name type="scientific">Phtheirospermum japonicum</name>
    <dbReference type="NCBI Taxonomy" id="374723"/>
    <lineage>
        <taxon>Eukaryota</taxon>
        <taxon>Viridiplantae</taxon>
        <taxon>Streptophyta</taxon>
        <taxon>Embryophyta</taxon>
        <taxon>Tracheophyta</taxon>
        <taxon>Spermatophyta</taxon>
        <taxon>Magnoliopsida</taxon>
        <taxon>eudicotyledons</taxon>
        <taxon>Gunneridae</taxon>
        <taxon>Pentapetalae</taxon>
        <taxon>asterids</taxon>
        <taxon>lamiids</taxon>
        <taxon>Lamiales</taxon>
        <taxon>Orobanchaceae</taxon>
        <taxon>Orobanchaceae incertae sedis</taxon>
        <taxon>Phtheirospermum</taxon>
    </lineage>
</organism>
<name>A0A830C1T0_9LAMI</name>
<keyword evidence="7" id="KW-1185">Reference proteome</keyword>